<name>A0AAV0IZQ0_9ROSI</name>
<keyword evidence="1" id="KW-0812">Transmembrane</keyword>
<gene>
    <name evidence="2" type="ORF">LITE_LOCUS11905</name>
</gene>
<dbReference type="EMBL" id="CAMGYJ010000004">
    <property type="protein sequence ID" value="CAI0403117.1"/>
    <property type="molecule type" value="Genomic_DNA"/>
</dbReference>
<evidence type="ECO:0000313" key="2">
    <source>
        <dbReference type="EMBL" id="CAI0403117.1"/>
    </source>
</evidence>
<feature type="transmembrane region" description="Helical" evidence="1">
    <location>
        <begin position="63"/>
        <end position="82"/>
    </location>
</feature>
<keyword evidence="1" id="KW-0472">Membrane</keyword>
<proteinExistence type="predicted"/>
<dbReference type="Proteomes" id="UP001154282">
    <property type="component" value="Unassembled WGS sequence"/>
</dbReference>
<reference evidence="2" key="1">
    <citation type="submission" date="2022-08" db="EMBL/GenBank/DDBJ databases">
        <authorList>
            <person name="Gutierrez-Valencia J."/>
        </authorList>
    </citation>
    <scope>NUCLEOTIDE SEQUENCE</scope>
</reference>
<sequence>IWEIRTFVLYSSCKYTTYISTHILIPYVYIHTYICLLLKGDYNTYTRILRILGVEVRIREAFIGRYVGVLLLVLRFLNFLFFPHTLHRVHMGAQIIHIRTHRVPIIDGYFI</sequence>
<feature type="non-terminal residue" evidence="2">
    <location>
        <position position="1"/>
    </location>
</feature>
<keyword evidence="3" id="KW-1185">Reference proteome</keyword>
<organism evidence="2 3">
    <name type="scientific">Linum tenue</name>
    <dbReference type="NCBI Taxonomy" id="586396"/>
    <lineage>
        <taxon>Eukaryota</taxon>
        <taxon>Viridiplantae</taxon>
        <taxon>Streptophyta</taxon>
        <taxon>Embryophyta</taxon>
        <taxon>Tracheophyta</taxon>
        <taxon>Spermatophyta</taxon>
        <taxon>Magnoliopsida</taxon>
        <taxon>eudicotyledons</taxon>
        <taxon>Gunneridae</taxon>
        <taxon>Pentapetalae</taxon>
        <taxon>rosids</taxon>
        <taxon>fabids</taxon>
        <taxon>Malpighiales</taxon>
        <taxon>Linaceae</taxon>
        <taxon>Linum</taxon>
    </lineage>
</organism>
<protein>
    <submittedName>
        <fullName evidence="2">Uncharacterized protein</fullName>
    </submittedName>
</protein>
<keyword evidence="1" id="KW-1133">Transmembrane helix</keyword>
<feature type="transmembrane region" description="Helical" evidence="1">
    <location>
        <begin position="24"/>
        <end position="42"/>
    </location>
</feature>
<evidence type="ECO:0000313" key="3">
    <source>
        <dbReference type="Proteomes" id="UP001154282"/>
    </source>
</evidence>
<dbReference type="AlphaFoldDB" id="A0AAV0IZQ0"/>
<evidence type="ECO:0000256" key="1">
    <source>
        <dbReference type="SAM" id="Phobius"/>
    </source>
</evidence>
<accession>A0AAV0IZQ0</accession>
<comment type="caution">
    <text evidence="2">The sequence shown here is derived from an EMBL/GenBank/DDBJ whole genome shotgun (WGS) entry which is preliminary data.</text>
</comment>